<sequence>MTQVAAQGNSGGMVMMWNEAEVIVDQVASTDQEIHAMVKNELEILTNEDRHPCLMKLKGFCFQYILAVVYDEVPTKFLSEVLSSGDHGFESWKQTLAEMPGKCHFGWNDRMKVAMQLASLFAWLHERRFAFGSVTPSGITIDKDLNIKLFDFGYLAPVSEEDNGVPMPYPVFPDTPEARNGVSL</sequence>
<dbReference type="PANTHER" id="PTHR45621">
    <property type="entry name" value="OS01G0588500 PROTEIN-RELATED"/>
    <property type="match status" value="1"/>
</dbReference>
<dbReference type="InterPro" id="IPR000719">
    <property type="entry name" value="Prot_kinase_dom"/>
</dbReference>
<dbReference type="AlphaFoldDB" id="A0A1S4B9V2"/>
<dbReference type="InterPro" id="IPR001245">
    <property type="entry name" value="Ser-Thr/Tyr_kinase_cat_dom"/>
</dbReference>
<dbReference type="SUPFAM" id="SSF56112">
    <property type="entry name" value="Protein kinase-like (PK-like)"/>
    <property type="match status" value="1"/>
</dbReference>
<dbReference type="GO" id="GO:0005886">
    <property type="term" value="C:plasma membrane"/>
    <property type="evidence" value="ECO:0007669"/>
    <property type="project" value="UniProtKB-SubCell"/>
</dbReference>
<evidence type="ECO:0000259" key="3">
    <source>
        <dbReference type="PROSITE" id="PS50011"/>
    </source>
</evidence>
<evidence type="ECO:0000313" key="4">
    <source>
        <dbReference type="RefSeq" id="XP_016485617.1"/>
    </source>
</evidence>
<comment type="subcellular location">
    <subcellularLocation>
        <location evidence="1">Cell membrane</location>
    </subcellularLocation>
</comment>
<keyword evidence="2" id="KW-1003">Cell membrane</keyword>
<dbReference type="OrthoDB" id="1294432at2759"/>
<gene>
    <name evidence="4" type="primary">LOC107806017</name>
</gene>
<feature type="domain" description="Protein kinase" evidence="3">
    <location>
        <begin position="1"/>
        <end position="184"/>
    </location>
</feature>
<name>A0A1S4B9V2_TOBAC</name>
<evidence type="ECO:0000256" key="1">
    <source>
        <dbReference type="ARBA" id="ARBA00004236"/>
    </source>
</evidence>
<dbReference type="STRING" id="4097.A0A1S4B9V2"/>
<dbReference type="Pfam" id="PF07714">
    <property type="entry name" value="PK_Tyr_Ser-Thr"/>
    <property type="match status" value="1"/>
</dbReference>
<dbReference type="GO" id="GO:0005524">
    <property type="term" value="F:ATP binding"/>
    <property type="evidence" value="ECO:0007669"/>
    <property type="project" value="InterPro"/>
</dbReference>
<accession>A0A1S4B9V2</accession>
<dbReference type="PaxDb" id="4097-A0A1S4B9V2"/>
<dbReference type="KEGG" id="nta:107806017"/>
<keyword evidence="2" id="KW-0472">Membrane</keyword>
<reference evidence="4" key="1">
    <citation type="submission" date="2025-08" db="UniProtKB">
        <authorList>
            <consortium name="RefSeq"/>
        </authorList>
    </citation>
    <scope>IDENTIFICATION</scope>
</reference>
<organism evidence="4">
    <name type="scientific">Nicotiana tabacum</name>
    <name type="common">Common tobacco</name>
    <dbReference type="NCBI Taxonomy" id="4097"/>
    <lineage>
        <taxon>Eukaryota</taxon>
        <taxon>Viridiplantae</taxon>
        <taxon>Streptophyta</taxon>
        <taxon>Embryophyta</taxon>
        <taxon>Tracheophyta</taxon>
        <taxon>Spermatophyta</taxon>
        <taxon>Magnoliopsida</taxon>
        <taxon>eudicotyledons</taxon>
        <taxon>Gunneridae</taxon>
        <taxon>Pentapetalae</taxon>
        <taxon>asterids</taxon>
        <taxon>lamiids</taxon>
        <taxon>Solanales</taxon>
        <taxon>Solanaceae</taxon>
        <taxon>Nicotianoideae</taxon>
        <taxon>Nicotianeae</taxon>
        <taxon>Nicotiana</taxon>
    </lineage>
</organism>
<dbReference type="InterPro" id="IPR050823">
    <property type="entry name" value="Plant_Ser_Thr_Prot_Kinase"/>
</dbReference>
<evidence type="ECO:0000256" key="2">
    <source>
        <dbReference type="ARBA" id="ARBA00022475"/>
    </source>
</evidence>
<dbReference type="InterPro" id="IPR011009">
    <property type="entry name" value="Kinase-like_dom_sf"/>
</dbReference>
<proteinExistence type="predicted"/>
<dbReference type="GO" id="GO:0004672">
    <property type="term" value="F:protein kinase activity"/>
    <property type="evidence" value="ECO:0007669"/>
    <property type="project" value="InterPro"/>
</dbReference>
<dbReference type="PROSITE" id="PS50011">
    <property type="entry name" value="PROTEIN_KINASE_DOM"/>
    <property type="match status" value="1"/>
</dbReference>
<protein>
    <submittedName>
        <fullName evidence="4">Probable LRR receptor-like serine/threonine-protein kinase RFK1</fullName>
    </submittedName>
</protein>
<dbReference type="RefSeq" id="XP_016485617.1">
    <property type="nucleotide sequence ID" value="XM_016630131.1"/>
</dbReference>
<dbReference type="Gene3D" id="1.10.510.10">
    <property type="entry name" value="Transferase(Phosphotransferase) domain 1"/>
    <property type="match status" value="1"/>
</dbReference>